<dbReference type="PANTHER" id="PTHR42870:SF1">
    <property type="entry name" value="NON-SPECIFIC LIPID-TRANSFER PROTEIN-LIKE 2"/>
    <property type="match status" value="1"/>
</dbReference>
<keyword evidence="3" id="KW-1185">Reference proteome</keyword>
<dbReference type="PANTHER" id="PTHR42870">
    <property type="entry name" value="ACETYL-COA C-ACETYLTRANSFERASE"/>
    <property type="match status" value="1"/>
</dbReference>
<proteinExistence type="predicted"/>
<name>A0AAD4Q928_9AGAM</name>
<organism evidence="2 3">
    <name type="scientific">Lactarius akahatsu</name>
    <dbReference type="NCBI Taxonomy" id="416441"/>
    <lineage>
        <taxon>Eukaryota</taxon>
        <taxon>Fungi</taxon>
        <taxon>Dikarya</taxon>
        <taxon>Basidiomycota</taxon>
        <taxon>Agaricomycotina</taxon>
        <taxon>Agaricomycetes</taxon>
        <taxon>Russulales</taxon>
        <taxon>Russulaceae</taxon>
        <taxon>Lactarius</taxon>
    </lineage>
</organism>
<gene>
    <name evidence="2" type="ORF">EDB92DRAFT_2118090</name>
</gene>
<evidence type="ECO:0000256" key="1">
    <source>
        <dbReference type="SAM" id="MobiDB-lite"/>
    </source>
</evidence>
<dbReference type="SUPFAM" id="SSF53901">
    <property type="entry name" value="Thiolase-like"/>
    <property type="match status" value="1"/>
</dbReference>
<protein>
    <submittedName>
        <fullName evidence="2">Uncharacterized protein</fullName>
    </submittedName>
</protein>
<feature type="region of interest" description="Disordered" evidence="1">
    <location>
        <begin position="115"/>
        <end position="139"/>
    </location>
</feature>
<dbReference type="AlphaFoldDB" id="A0AAD4Q928"/>
<evidence type="ECO:0000313" key="2">
    <source>
        <dbReference type="EMBL" id="KAH8981523.1"/>
    </source>
</evidence>
<sequence>MPRMFGAAAAEYFRKCGGGVEHLAKIAAKNHKHPVHNPYAQFRVGHDEAAVLASPQISNELTKFMCSPTSDGAACCILATCLASFGLMYRRGWAYASTRTIRPTQRVGEVWPCAQHRAQRRSRRQPPPSPRVLPRRRPK</sequence>
<dbReference type="GO" id="GO:0016746">
    <property type="term" value="F:acyltransferase activity"/>
    <property type="evidence" value="ECO:0007669"/>
    <property type="project" value="InterPro"/>
</dbReference>
<dbReference type="InterPro" id="IPR016039">
    <property type="entry name" value="Thiolase-like"/>
</dbReference>
<reference evidence="2" key="1">
    <citation type="submission" date="2022-01" db="EMBL/GenBank/DDBJ databases">
        <title>Comparative genomics reveals a dynamic genome evolution in the ectomycorrhizal milk-cap (Lactarius) mushrooms.</title>
        <authorList>
            <consortium name="DOE Joint Genome Institute"/>
            <person name="Lebreton A."/>
            <person name="Tang N."/>
            <person name="Kuo A."/>
            <person name="LaButti K."/>
            <person name="Drula E."/>
            <person name="Barry K."/>
            <person name="Clum A."/>
            <person name="Lipzen A."/>
            <person name="Mousain D."/>
            <person name="Ng V."/>
            <person name="Wang R."/>
            <person name="Wang X."/>
            <person name="Dai Y."/>
            <person name="Henrissat B."/>
            <person name="Grigoriev I.V."/>
            <person name="Guerin-Laguette A."/>
            <person name="Yu F."/>
            <person name="Martin F.M."/>
        </authorList>
    </citation>
    <scope>NUCLEOTIDE SEQUENCE</scope>
    <source>
        <strain evidence="2">QP</strain>
    </source>
</reference>
<evidence type="ECO:0000313" key="3">
    <source>
        <dbReference type="Proteomes" id="UP001201163"/>
    </source>
</evidence>
<feature type="non-terminal residue" evidence="2">
    <location>
        <position position="1"/>
    </location>
</feature>
<dbReference type="Gene3D" id="3.40.47.10">
    <property type="match status" value="1"/>
</dbReference>
<dbReference type="EMBL" id="JAKELL010000114">
    <property type="protein sequence ID" value="KAH8981523.1"/>
    <property type="molecule type" value="Genomic_DNA"/>
</dbReference>
<accession>A0AAD4Q928</accession>
<dbReference type="Proteomes" id="UP001201163">
    <property type="component" value="Unassembled WGS sequence"/>
</dbReference>
<comment type="caution">
    <text evidence="2">The sequence shown here is derived from an EMBL/GenBank/DDBJ whole genome shotgun (WGS) entry which is preliminary data.</text>
</comment>